<evidence type="ECO:0000313" key="11">
    <source>
        <dbReference type="Proteomes" id="UP001220658"/>
    </source>
</evidence>
<dbReference type="InterPro" id="IPR027417">
    <property type="entry name" value="P-loop_NTPase"/>
</dbReference>
<feature type="domain" description="AAA" evidence="9">
    <location>
        <begin position="46"/>
        <end position="176"/>
    </location>
</feature>
<evidence type="ECO:0000256" key="4">
    <source>
        <dbReference type="ARBA" id="ARBA00022741"/>
    </source>
</evidence>
<dbReference type="InterPro" id="IPR005702">
    <property type="entry name" value="Wzc-like_C"/>
</dbReference>
<evidence type="ECO:0000256" key="3">
    <source>
        <dbReference type="ARBA" id="ARBA00022679"/>
    </source>
</evidence>
<sequence>MEQGLVEIRYNTMTTASTESFKVLRTNLIYSEGVQVITMTSVLPNEGKTITSFNLAKSFAQINKRVLLIDADLRKGSLKRFFTVRHKVAGLSEALSRQSGQIIEETTIPNLDVVFAGKIPPNPTELLSGEIFENIINRLRNAYDYIIIDTPPMNAAMDAAIIGRVTDGVVLVVRNDFVKKQDLKRIKLQLERNGARVIGSVLNRVKKDQVDYKNYGYEYYYEEK</sequence>
<evidence type="ECO:0000256" key="5">
    <source>
        <dbReference type="ARBA" id="ARBA00022777"/>
    </source>
</evidence>
<dbReference type="AlphaFoldDB" id="A0AAW6FVB5"/>
<keyword evidence="7" id="KW-0829">Tyrosine-protein kinase</keyword>
<protein>
    <recommendedName>
        <fullName evidence="2">non-specific protein-tyrosine kinase</fullName>
        <ecNumber evidence="2">2.7.10.2</ecNumber>
    </recommendedName>
</protein>
<dbReference type="Pfam" id="PF13614">
    <property type="entry name" value="AAA_31"/>
    <property type="match status" value="1"/>
</dbReference>
<accession>A0AAW6FVB5</accession>
<keyword evidence="6" id="KW-0067">ATP-binding</keyword>
<reference evidence="10" key="1">
    <citation type="submission" date="2023-01" db="EMBL/GenBank/DDBJ databases">
        <title>Human gut microbiome strain richness.</title>
        <authorList>
            <person name="Chen-Liaw A."/>
        </authorList>
    </citation>
    <scope>NUCLEOTIDE SEQUENCE</scope>
    <source>
        <strain evidence="10">D55st1_G4_D55t1_190419</strain>
    </source>
</reference>
<dbReference type="Proteomes" id="UP001220658">
    <property type="component" value="Unassembled WGS sequence"/>
</dbReference>
<keyword evidence="5 10" id="KW-0418">Kinase</keyword>
<organism evidence="10 11">
    <name type="scientific">Faecalitalea cylindroides</name>
    <dbReference type="NCBI Taxonomy" id="39483"/>
    <lineage>
        <taxon>Bacteria</taxon>
        <taxon>Bacillati</taxon>
        <taxon>Bacillota</taxon>
        <taxon>Erysipelotrichia</taxon>
        <taxon>Erysipelotrichales</taxon>
        <taxon>Erysipelotrichaceae</taxon>
        <taxon>Faecalitalea</taxon>
    </lineage>
</organism>
<evidence type="ECO:0000313" key="10">
    <source>
        <dbReference type="EMBL" id="MDC0828847.1"/>
    </source>
</evidence>
<comment type="catalytic activity">
    <reaction evidence="8">
        <text>L-tyrosyl-[protein] + ATP = O-phospho-L-tyrosyl-[protein] + ADP + H(+)</text>
        <dbReference type="Rhea" id="RHEA:10596"/>
        <dbReference type="Rhea" id="RHEA-COMP:10136"/>
        <dbReference type="Rhea" id="RHEA-COMP:20101"/>
        <dbReference type="ChEBI" id="CHEBI:15378"/>
        <dbReference type="ChEBI" id="CHEBI:30616"/>
        <dbReference type="ChEBI" id="CHEBI:46858"/>
        <dbReference type="ChEBI" id="CHEBI:61978"/>
        <dbReference type="ChEBI" id="CHEBI:456216"/>
        <dbReference type="EC" id="2.7.10.2"/>
    </reaction>
</comment>
<evidence type="ECO:0000256" key="1">
    <source>
        <dbReference type="ARBA" id="ARBA00007316"/>
    </source>
</evidence>
<dbReference type="GO" id="GO:0005524">
    <property type="term" value="F:ATP binding"/>
    <property type="evidence" value="ECO:0007669"/>
    <property type="project" value="UniProtKB-KW"/>
</dbReference>
<keyword evidence="3" id="KW-0808">Transferase</keyword>
<dbReference type="GO" id="GO:0004715">
    <property type="term" value="F:non-membrane spanning protein tyrosine kinase activity"/>
    <property type="evidence" value="ECO:0007669"/>
    <property type="project" value="UniProtKB-EC"/>
</dbReference>
<gene>
    <name evidence="10" type="ORF">POG00_09010</name>
</gene>
<dbReference type="GO" id="GO:0005886">
    <property type="term" value="C:plasma membrane"/>
    <property type="evidence" value="ECO:0007669"/>
    <property type="project" value="TreeGrafter"/>
</dbReference>
<dbReference type="Gene3D" id="3.40.50.300">
    <property type="entry name" value="P-loop containing nucleotide triphosphate hydrolases"/>
    <property type="match status" value="1"/>
</dbReference>
<evidence type="ECO:0000259" key="9">
    <source>
        <dbReference type="Pfam" id="PF13614"/>
    </source>
</evidence>
<comment type="caution">
    <text evidence="10">The sequence shown here is derived from an EMBL/GenBank/DDBJ whole genome shotgun (WGS) entry which is preliminary data.</text>
</comment>
<proteinExistence type="inferred from homology"/>
<evidence type="ECO:0000256" key="8">
    <source>
        <dbReference type="ARBA" id="ARBA00051245"/>
    </source>
</evidence>
<dbReference type="PANTHER" id="PTHR32309">
    <property type="entry name" value="TYROSINE-PROTEIN KINASE"/>
    <property type="match status" value="1"/>
</dbReference>
<evidence type="ECO:0000256" key="7">
    <source>
        <dbReference type="ARBA" id="ARBA00023137"/>
    </source>
</evidence>
<dbReference type="CDD" id="cd05387">
    <property type="entry name" value="BY-kinase"/>
    <property type="match status" value="1"/>
</dbReference>
<dbReference type="RefSeq" id="WP_022356435.1">
    <property type="nucleotide sequence ID" value="NZ_CATZRL010000075.1"/>
</dbReference>
<evidence type="ECO:0000256" key="2">
    <source>
        <dbReference type="ARBA" id="ARBA00011903"/>
    </source>
</evidence>
<comment type="similarity">
    <text evidence="1">Belongs to the CpsD/CapB family.</text>
</comment>
<evidence type="ECO:0000256" key="6">
    <source>
        <dbReference type="ARBA" id="ARBA00022840"/>
    </source>
</evidence>
<name>A0AAW6FVB5_9FIRM</name>
<dbReference type="PANTHER" id="PTHR32309:SF13">
    <property type="entry name" value="FERRIC ENTEROBACTIN TRANSPORT PROTEIN FEPE"/>
    <property type="match status" value="1"/>
</dbReference>
<dbReference type="EC" id="2.7.10.2" evidence="2"/>
<dbReference type="NCBIfam" id="TIGR01007">
    <property type="entry name" value="eps_fam"/>
    <property type="match status" value="1"/>
</dbReference>
<dbReference type="SUPFAM" id="SSF52540">
    <property type="entry name" value="P-loop containing nucleoside triphosphate hydrolases"/>
    <property type="match status" value="1"/>
</dbReference>
<keyword evidence="4" id="KW-0547">Nucleotide-binding</keyword>
<dbReference type="InterPro" id="IPR025669">
    <property type="entry name" value="AAA_dom"/>
</dbReference>
<dbReference type="InterPro" id="IPR050445">
    <property type="entry name" value="Bact_polysacc_biosynth/exp"/>
</dbReference>
<dbReference type="EMBL" id="JAQNCK010000026">
    <property type="protein sequence ID" value="MDC0828847.1"/>
    <property type="molecule type" value="Genomic_DNA"/>
</dbReference>